<evidence type="ECO:0000313" key="6">
    <source>
        <dbReference type="Proteomes" id="UP000232722"/>
    </source>
</evidence>
<keyword evidence="1" id="KW-0812">Transmembrane</keyword>
<evidence type="ECO:0000313" key="7">
    <source>
        <dbReference type="Proteomes" id="UP000233469"/>
    </source>
</evidence>
<reference evidence="6 7" key="1">
    <citation type="submission" date="2016-04" db="EMBL/GenBank/DDBJ databases">
        <title>Genome analyses suggest a sexual origin of heterokaryosis in a supposedly ancient asexual fungus.</title>
        <authorList>
            <person name="Ropars J."/>
            <person name="Sedzielewska K."/>
            <person name="Noel J."/>
            <person name="Charron P."/>
            <person name="Farinelli L."/>
            <person name="Marton T."/>
            <person name="Kruger M."/>
            <person name="Pelin A."/>
            <person name="Brachmann A."/>
            <person name="Corradi N."/>
        </authorList>
    </citation>
    <scope>NUCLEOTIDE SEQUENCE [LARGE SCALE GENOMIC DNA]</scope>
    <source>
        <strain evidence="2 6">A5</strain>
        <strain evidence="4 7">C2</strain>
    </source>
</reference>
<dbReference type="EMBL" id="LLXH01000974">
    <property type="protein sequence ID" value="PKC61519.1"/>
    <property type="molecule type" value="Genomic_DNA"/>
</dbReference>
<dbReference type="OrthoDB" id="2346765at2759"/>
<evidence type="ECO:0000313" key="5">
    <source>
        <dbReference type="Proteomes" id="UP000232688"/>
    </source>
</evidence>
<keyword evidence="1" id="KW-1133">Transmembrane helix</keyword>
<reference evidence="2 6" key="2">
    <citation type="submission" date="2017-09" db="EMBL/GenBank/DDBJ databases">
        <title>Extensive intraspecific genome diversity in a model arbuscular mycorrhizal fungus.</title>
        <authorList>
            <person name="Chen E.C."/>
            <person name="Morin E."/>
            <person name="Beaudet D."/>
            <person name="Noel J."/>
            <person name="Ndikumana S."/>
            <person name="Charron P."/>
            <person name="St-Onge C."/>
            <person name="Giorgi J."/>
            <person name="Grigoriev I.V."/>
            <person name="Roux C."/>
            <person name="Martin F.M."/>
            <person name="Corradi N."/>
        </authorList>
    </citation>
    <scope>NUCLEOTIDE SEQUENCE [LARGE SCALE GENOMIC DNA]</scope>
    <source>
        <strain evidence="2 6">A5</strain>
    </source>
</reference>
<dbReference type="VEuPathDB" id="FungiDB:FUN_008300"/>
<feature type="transmembrane region" description="Helical" evidence="1">
    <location>
        <begin position="73"/>
        <end position="92"/>
    </location>
</feature>
<dbReference type="VEuPathDB" id="FungiDB:RhiirA1_424769"/>
<dbReference type="EMBL" id="LLXL01002078">
    <property type="protein sequence ID" value="PKK61911.1"/>
    <property type="molecule type" value="Genomic_DNA"/>
</dbReference>
<dbReference type="AlphaFoldDB" id="A0A2I1DV17"/>
<name>A0A2I1DV17_9GLOM</name>
<dbReference type="Proteomes" id="UP000232688">
    <property type="component" value="Unassembled WGS sequence"/>
</dbReference>
<keyword evidence="1" id="KW-0472">Membrane</keyword>
<sequence>MDTDEPAPTVTPSTPANTTIVPPPSVTSFLDTFMHAPADTATNHAASPDTSAAAIKDDSNHYYTAAMLNSIDGFWNTSNLISFIFFVFFFLAL</sequence>
<evidence type="ECO:0000313" key="4">
    <source>
        <dbReference type="EMBL" id="PKK61911.1"/>
    </source>
</evidence>
<evidence type="ECO:0000256" key="1">
    <source>
        <dbReference type="SAM" id="Phobius"/>
    </source>
</evidence>
<protein>
    <submittedName>
        <fullName evidence="3">Uncharacterized protein</fullName>
    </submittedName>
</protein>
<evidence type="ECO:0000313" key="3">
    <source>
        <dbReference type="EMBL" id="PKC61519.1"/>
    </source>
</evidence>
<accession>A0A2I1DV17</accession>
<dbReference type="EMBL" id="LLXJ01001218">
    <property type="protein sequence ID" value="PKC03263.1"/>
    <property type="molecule type" value="Genomic_DNA"/>
</dbReference>
<gene>
    <name evidence="3" type="ORF">RhiirA1_424769</name>
    <name evidence="2" type="ORF">RhiirA5_363371</name>
    <name evidence="4" type="ORF">RhiirC2_760210</name>
</gene>
<comment type="caution">
    <text evidence="3">The sequence shown here is derived from an EMBL/GenBank/DDBJ whole genome shotgun (WGS) entry which is preliminary data.</text>
</comment>
<dbReference type="Proteomes" id="UP000233469">
    <property type="component" value="Unassembled WGS sequence"/>
</dbReference>
<evidence type="ECO:0000313" key="2">
    <source>
        <dbReference type="EMBL" id="PKC03263.1"/>
    </source>
</evidence>
<organism evidence="3 5">
    <name type="scientific">Rhizophagus irregularis</name>
    <dbReference type="NCBI Taxonomy" id="588596"/>
    <lineage>
        <taxon>Eukaryota</taxon>
        <taxon>Fungi</taxon>
        <taxon>Fungi incertae sedis</taxon>
        <taxon>Mucoromycota</taxon>
        <taxon>Glomeromycotina</taxon>
        <taxon>Glomeromycetes</taxon>
        <taxon>Glomerales</taxon>
        <taxon>Glomeraceae</taxon>
        <taxon>Rhizophagus</taxon>
    </lineage>
</organism>
<proteinExistence type="predicted"/>
<reference evidence="5 7" key="3">
    <citation type="submission" date="2017-10" db="EMBL/GenBank/DDBJ databases">
        <title>Extensive intraspecific genome diversity in a model arbuscular mycorrhizal fungus.</title>
        <authorList>
            <person name="Chen E.C.H."/>
            <person name="Morin E."/>
            <person name="Baudet D."/>
            <person name="Noel J."/>
            <person name="Ndikumana S."/>
            <person name="Charron P."/>
            <person name="St-Onge C."/>
            <person name="Giorgi J."/>
            <person name="Grigoriev I.V."/>
            <person name="Roux C."/>
            <person name="Martin F.M."/>
            <person name="Corradi N."/>
        </authorList>
    </citation>
    <scope>NUCLEOTIDE SEQUENCE [LARGE SCALE GENOMIC DNA]</scope>
    <source>
        <strain evidence="3 5">A1</strain>
        <strain evidence="4 7">C2</strain>
    </source>
</reference>
<reference evidence="3 5" key="4">
    <citation type="submission" date="2017-10" db="EMBL/GenBank/DDBJ databases">
        <title>Genome analyses suggest a sexual origin of heterokaryosis in a supposedly ancient asexual fungus.</title>
        <authorList>
            <person name="Corradi N."/>
            <person name="Sedzielewska K."/>
            <person name="Noel J."/>
            <person name="Charron P."/>
            <person name="Farinelli L."/>
            <person name="Marton T."/>
            <person name="Kruger M."/>
            <person name="Pelin A."/>
            <person name="Brachmann A."/>
            <person name="Corradi N."/>
        </authorList>
    </citation>
    <scope>NUCLEOTIDE SEQUENCE [LARGE SCALE GENOMIC DNA]</scope>
    <source>
        <strain evidence="3 5">A1</strain>
    </source>
</reference>
<dbReference type="Proteomes" id="UP000232722">
    <property type="component" value="Unassembled WGS sequence"/>
</dbReference>
<dbReference type="VEuPathDB" id="FungiDB:RhiirFUN_008671"/>